<proteinExistence type="predicted"/>
<feature type="domain" description="Histidine kinase/HSP90-like ATPase" evidence="2">
    <location>
        <begin position="175"/>
        <end position="283"/>
    </location>
</feature>
<dbReference type="PANTHER" id="PTHR40448:SF1">
    <property type="entry name" value="TWO-COMPONENT SENSOR HISTIDINE KINASE"/>
    <property type="match status" value="1"/>
</dbReference>
<dbReference type="InterPro" id="IPR003594">
    <property type="entry name" value="HATPase_dom"/>
</dbReference>
<reference evidence="3 4" key="1">
    <citation type="submission" date="2021-10" db="EMBL/GenBank/DDBJ databases">
        <title>Collection of gut derived symbiotic bacterial strains cultured from healthy donors.</title>
        <authorList>
            <person name="Lin H."/>
            <person name="Littmann E."/>
            <person name="Kohout C."/>
            <person name="Pamer E.G."/>
        </authorList>
    </citation>
    <scope>NUCLEOTIDE SEQUENCE [LARGE SCALE GENOMIC DNA]</scope>
    <source>
        <strain evidence="3 4">DFI.1.165</strain>
    </source>
</reference>
<dbReference type="SMART" id="SM00387">
    <property type="entry name" value="HATPase_c"/>
    <property type="match status" value="1"/>
</dbReference>
<keyword evidence="1" id="KW-1133">Transmembrane helix</keyword>
<gene>
    <name evidence="3" type="ORF">LIZ65_14455</name>
</gene>
<dbReference type="Pfam" id="PF02518">
    <property type="entry name" value="HATPase_c"/>
    <property type="match status" value="1"/>
</dbReference>
<evidence type="ECO:0000259" key="2">
    <source>
        <dbReference type="SMART" id="SM00387"/>
    </source>
</evidence>
<evidence type="ECO:0000313" key="4">
    <source>
        <dbReference type="Proteomes" id="UP001299546"/>
    </source>
</evidence>
<dbReference type="PANTHER" id="PTHR40448">
    <property type="entry name" value="TWO-COMPONENT SENSOR HISTIDINE KINASE"/>
    <property type="match status" value="1"/>
</dbReference>
<dbReference type="RefSeq" id="WP_066735748.1">
    <property type="nucleotide sequence ID" value="NZ_JAJCIQ010000012.1"/>
</dbReference>
<accession>A0ABS8DJ74</accession>
<keyword evidence="1" id="KW-0472">Membrane</keyword>
<feature type="transmembrane region" description="Helical" evidence="1">
    <location>
        <begin position="12"/>
        <end position="30"/>
    </location>
</feature>
<dbReference type="SUPFAM" id="SSF55874">
    <property type="entry name" value="ATPase domain of HSP90 chaperone/DNA topoisomerase II/histidine kinase"/>
    <property type="match status" value="1"/>
</dbReference>
<feature type="transmembrane region" description="Helical" evidence="1">
    <location>
        <begin position="36"/>
        <end position="54"/>
    </location>
</feature>
<evidence type="ECO:0000256" key="1">
    <source>
        <dbReference type="SAM" id="Phobius"/>
    </source>
</evidence>
<evidence type="ECO:0000313" key="3">
    <source>
        <dbReference type="EMBL" id="MCB7388486.1"/>
    </source>
</evidence>
<sequence length="283" mass="33101">MIDWVRKFLYRIFCAIALLVSVYLVVDFMISGTFELRVFIMFLLMVIVILWGIVDWRKNYILVQQKETELRMYQMYIQPLEELVKEIRAKQHEFDNHINAILNMHLTVDNYDELVARQSEYITEAVKENDGRQYLPLLKISDKVLAGFLYSKIVRAPGYIQTELEVRNLEIISGISEHHLIEIIGTLVDNAYEACTEELNRVIMILDSENDKVIFEVKNRMRNVKLEDIGRFFEKGYSTKSDDGKRGFGLYNAKVLTETHGGEITVSTDFIDERNYICFKVAV</sequence>
<name>A0ABS8DJ74_9FIRM</name>
<organism evidence="3 4">
    <name type="scientific">Bariatricus massiliensis</name>
    <dbReference type="NCBI Taxonomy" id="1745713"/>
    <lineage>
        <taxon>Bacteria</taxon>
        <taxon>Bacillati</taxon>
        <taxon>Bacillota</taxon>
        <taxon>Clostridia</taxon>
        <taxon>Lachnospirales</taxon>
        <taxon>Lachnospiraceae</taxon>
        <taxon>Bariatricus</taxon>
    </lineage>
</organism>
<comment type="caution">
    <text evidence="3">The sequence shown here is derived from an EMBL/GenBank/DDBJ whole genome shotgun (WGS) entry which is preliminary data.</text>
</comment>
<dbReference type="Gene3D" id="3.30.565.10">
    <property type="entry name" value="Histidine kinase-like ATPase, C-terminal domain"/>
    <property type="match status" value="1"/>
</dbReference>
<protein>
    <submittedName>
        <fullName evidence="3">GHKL domain-containing protein</fullName>
    </submittedName>
</protein>
<keyword evidence="4" id="KW-1185">Reference proteome</keyword>
<dbReference type="InterPro" id="IPR036890">
    <property type="entry name" value="HATPase_C_sf"/>
</dbReference>
<dbReference type="Proteomes" id="UP001299546">
    <property type="component" value="Unassembled WGS sequence"/>
</dbReference>
<keyword evidence="1" id="KW-0812">Transmembrane</keyword>
<dbReference type="EMBL" id="JAJCIS010000012">
    <property type="protein sequence ID" value="MCB7388486.1"/>
    <property type="molecule type" value="Genomic_DNA"/>
</dbReference>